<protein>
    <submittedName>
        <fullName evidence="1">Uncharacterized protein</fullName>
    </submittedName>
</protein>
<accession>A0AAN6SLS6</accession>
<sequence>VLSYKADTSILLSSENATIVTYLLYLSNYTPVAISQSQTVLSYKADTSVLLSGENATIWTGL</sequence>
<gene>
    <name evidence="1" type="ORF">C8A01DRAFT_20850</name>
</gene>
<proteinExistence type="predicted"/>
<dbReference type="AlphaFoldDB" id="A0AAN6SLS6"/>
<name>A0AAN6SLS6_9PEZI</name>
<keyword evidence="2" id="KW-1185">Reference proteome</keyword>
<evidence type="ECO:0000313" key="2">
    <source>
        <dbReference type="Proteomes" id="UP001303115"/>
    </source>
</evidence>
<dbReference type="Proteomes" id="UP001303115">
    <property type="component" value="Unassembled WGS sequence"/>
</dbReference>
<evidence type="ECO:0000313" key="1">
    <source>
        <dbReference type="EMBL" id="KAK4032023.1"/>
    </source>
</evidence>
<organism evidence="1 2">
    <name type="scientific">Parachaetomium inaequale</name>
    <dbReference type="NCBI Taxonomy" id="2588326"/>
    <lineage>
        <taxon>Eukaryota</taxon>
        <taxon>Fungi</taxon>
        <taxon>Dikarya</taxon>
        <taxon>Ascomycota</taxon>
        <taxon>Pezizomycotina</taxon>
        <taxon>Sordariomycetes</taxon>
        <taxon>Sordariomycetidae</taxon>
        <taxon>Sordariales</taxon>
        <taxon>Chaetomiaceae</taxon>
        <taxon>Parachaetomium</taxon>
    </lineage>
</organism>
<reference evidence="2" key="1">
    <citation type="journal article" date="2023" name="Mol. Phylogenet. Evol.">
        <title>Genome-scale phylogeny and comparative genomics of the fungal order Sordariales.</title>
        <authorList>
            <person name="Hensen N."/>
            <person name="Bonometti L."/>
            <person name="Westerberg I."/>
            <person name="Brannstrom I.O."/>
            <person name="Guillou S."/>
            <person name="Cros-Aarteil S."/>
            <person name="Calhoun S."/>
            <person name="Haridas S."/>
            <person name="Kuo A."/>
            <person name="Mondo S."/>
            <person name="Pangilinan J."/>
            <person name="Riley R."/>
            <person name="LaButti K."/>
            <person name="Andreopoulos B."/>
            <person name="Lipzen A."/>
            <person name="Chen C."/>
            <person name="Yan M."/>
            <person name="Daum C."/>
            <person name="Ng V."/>
            <person name="Clum A."/>
            <person name="Steindorff A."/>
            <person name="Ohm R.A."/>
            <person name="Martin F."/>
            <person name="Silar P."/>
            <person name="Natvig D.O."/>
            <person name="Lalanne C."/>
            <person name="Gautier V."/>
            <person name="Ament-Velasquez S.L."/>
            <person name="Kruys A."/>
            <person name="Hutchinson M.I."/>
            <person name="Powell A.J."/>
            <person name="Barry K."/>
            <person name="Miller A.N."/>
            <person name="Grigoriev I.V."/>
            <person name="Debuchy R."/>
            <person name="Gladieux P."/>
            <person name="Hiltunen Thoren M."/>
            <person name="Johannesson H."/>
        </authorList>
    </citation>
    <scope>NUCLEOTIDE SEQUENCE [LARGE SCALE GENOMIC DNA]</scope>
    <source>
        <strain evidence="2">CBS 284.82</strain>
    </source>
</reference>
<feature type="non-terminal residue" evidence="1">
    <location>
        <position position="1"/>
    </location>
</feature>
<dbReference type="EMBL" id="MU854661">
    <property type="protein sequence ID" value="KAK4032023.1"/>
    <property type="molecule type" value="Genomic_DNA"/>
</dbReference>
<comment type="caution">
    <text evidence="1">The sequence shown here is derived from an EMBL/GenBank/DDBJ whole genome shotgun (WGS) entry which is preliminary data.</text>
</comment>